<reference evidence="2" key="1">
    <citation type="journal article" date="2021" name="Cell">
        <title>Tracing the genetic footprints of vertebrate landing in non-teleost ray-finned fishes.</title>
        <authorList>
            <person name="Bi X."/>
            <person name="Wang K."/>
            <person name="Yang L."/>
            <person name="Pan H."/>
            <person name="Jiang H."/>
            <person name="Wei Q."/>
            <person name="Fang M."/>
            <person name="Yu H."/>
            <person name="Zhu C."/>
            <person name="Cai Y."/>
            <person name="He Y."/>
            <person name="Gan X."/>
            <person name="Zeng H."/>
            <person name="Yu D."/>
            <person name="Zhu Y."/>
            <person name="Jiang H."/>
            <person name="Qiu Q."/>
            <person name="Yang H."/>
            <person name="Zhang Y.E."/>
            <person name="Wang W."/>
            <person name="Zhu M."/>
            <person name="He S."/>
            <person name="Zhang G."/>
        </authorList>
    </citation>
    <scope>NUCLEOTIDE SEQUENCE</scope>
    <source>
        <strain evidence="2">Pddl_001</strain>
    </source>
</reference>
<evidence type="ECO:0000313" key="2">
    <source>
        <dbReference type="EMBL" id="MBN3280231.1"/>
    </source>
</evidence>
<dbReference type="PANTHER" id="PTHR46725:SF1">
    <property type="entry name" value="COILED-COIL DOMAIN-CONTAINING PROTEIN 57"/>
    <property type="match status" value="1"/>
</dbReference>
<keyword evidence="3" id="KW-1185">Reference proteome</keyword>
<keyword evidence="1" id="KW-0175">Coiled coil</keyword>
<dbReference type="Proteomes" id="UP001166093">
    <property type="component" value="Unassembled WGS sequence"/>
</dbReference>
<gene>
    <name evidence="2" type="primary">Ccdc57</name>
    <name evidence="2" type="ORF">GTO93_0019553</name>
</gene>
<protein>
    <submittedName>
        <fullName evidence="2">CCD57 protein</fullName>
    </submittedName>
</protein>
<proteinExistence type="predicted"/>
<name>A0ABS2Y0S3_POLSP</name>
<accession>A0ABS2Y0S3</accession>
<dbReference type="InterPro" id="IPR042481">
    <property type="entry name" value="CCDC57"/>
</dbReference>
<evidence type="ECO:0000313" key="3">
    <source>
        <dbReference type="Proteomes" id="UP001166093"/>
    </source>
</evidence>
<feature type="non-terminal residue" evidence="2">
    <location>
        <position position="365"/>
    </location>
</feature>
<organism evidence="2 3">
    <name type="scientific">Polyodon spathula</name>
    <name type="common">North American paddlefish</name>
    <name type="synonym">Squalus spathula</name>
    <dbReference type="NCBI Taxonomy" id="7913"/>
    <lineage>
        <taxon>Eukaryota</taxon>
        <taxon>Metazoa</taxon>
        <taxon>Chordata</taxon>
        <taxon>Craniata</taxon>
        <taxon>Vertebrata</taxon>
        <taxon>Euteleostomi</taxon>
        <taxon>Actinopterygii</taxon>
        <taxon>Chondrostei</taxon>
        <taxon>Acipenseriformes</taxon>
        <taxon>Polyodontidae</taxon>
        <taxon>Polyodon</taxon>
    </lineage>
</organism>
<feature type="coiled-coil region" evidence="1">
    <location>
        <begin position="242"/>
        <end position="351"/>
    </location>
</feature>
<evidence type="ECO:0000256" key="1">
    <source>
        <dbReference type="SAM" id="Coils"/>
    </source>
</evidence>
<sequence>MICRGSGDYFSLFKFESLCKGSYFLFRTPILFLGLTRTVLEGGDLDALLVRKEQEWKDLQAHRIHRGETALRDTTGQLKEQREKFDRLKEDFRYNLRIPEERDQELDRYDTMFSRLKILKSTKQAESSEPRIQIATVREDLQHQYQQRVKEHQLELEKVHGIKYCNLMYMHVSVIFIHKLYIFQELMVEFDSEMRRREHEFNLIIDEQLSNVIFSHDLRIVKLLTNELEVYRDARDKCAVSLQAAENIAREMEKEIRHKELETKDVLSVKDAWIKELEDKLDVLELNWKKEEEIFTRKHQELDRFAHERGAVLVTVKEAHAEQVRDLEQKLRELQTRLETLEMEKRRLEWNHIDSLREKEEQLEK</sequence>
<feature type="non-terminal residue" evidence="2">
    <location>
        <position position="1"/>
    </location>
</feature>
<dbReference type="PANTHER" id="PTHR46725">
    <property type="entry name" value="COILED-COIL DOMAIN-CONTAINING PROTEIN 57"/>
    <property type="match status" value="1"/>
</dbReference>
<dbReference type="EMBL" id="JAAWVQ010097100">
    <property type="protein sequence ID" value="MBN3280231.1"/>
    <property type="molecule type" value="Genomic_DNA"/>
</dbReference>
<comment type="caution">
    <text evidence="2">The sequence shown here is derived from an EMBL/GenBank/DDBJ whole genome shotgun (WGS) entry which is preliminary data.</text>
</comment>